<organism evidence="1 2">
    <name type="scientific">Desulfosporosinus metallidurans</name>
    <dbReference type="NCBI Taxonomy" id="1888891"/>
    <lineage>
        <taxon>Bacteria</taxon>
        <taxon>Bacillati</taxon>
        <taxon>Bacillota</taxon>
        <taxon>Clostridia</taxon>
        <taxon>Eubacteriales</taxon>
        <taxon>Desulfitobacteriaceae</taxon>
        <taxon>Desulfosporosinus</taxon>
    </lineage>
</organism>
<dbReference type="AlphaFoldDB" id="A0A1Q8QDQ7"/>
<protein>
    <submittedName>
        <fullName evidence="1">Uncharacterized protein</fullName>
    </submittedName>
</protein>
<proteinExistence type="predicted"/>
<comment type="caution">
    <text evidence="1">The sequence shown here is derived from an EMBL/GenBank/DDBJ whole genome shotgun (WGS) entry which is preliminary data.</text>
</comment>
<dbReference type="EMBL" id="MLBF01000114">
    <property type="protein sequence ID" value="OLN25468.1"/>
    <property type="molecule type" value="Genomic_DNA"/>
</dbReference>
<reference evidence="1 2" key="1">
    <citation type="submission" date="2016-09" db="EMBL/GenBank/DDBJ databases">
        <title>Complete genome of Desulfosporosinus sp. OL.</title>
        <authorList>
            <person name="Mardanov A."/>
            <person name="Beletsky A."/>
            <person name="Panova A."/>
            <person name="Karnachuk O."/>
            <person name="Ravin N."/>
        </authorList>
    </citation>
    <scope>NUCLEOTIDE SEQUENCE [LARGE SCALE GENOMIC DNA]</scope>
    <source>
        <strain evidence="1 2">OL</strain>
    </source>
</reference>
<gene>
    <name evidence="1" type="ORF">DSOL_5309</name>
</gene>
<evidence type="ECO:0000313" key="2">
    <source>
        <dbReference type="Proteomes" id="UP000186102"/>
    </source>
</evidence>
<keyword evidence="2" id="KW-1185">Reference proteome</keyword>
<name>A0A1Q8QDQ7_9FIRM</name>
<dbReference type="RefSeq" id="WP_075367523.1">
    <property type="nucleotide sequence ID" value="NZ_MLBF01000114.1"/>
</dbReference>
<sequence>MKGLDEYFLKTGFYDLLPQATQLAEELGYDQSEMMEAICKVSDKYYQYPPTRNRTAWFKRVFMEKLAEARADILAFRLKDAKG</sequence>
<accession>A0A1Q8QDQ7</accession>
<dbReference type="OrthoDB" id="1808470at2"/>
<dbReference type="Proteomes" id="UP000186102">
    <property type="component" value="Unassembled WGS sequence"/>
</dbReference>
<evidence type="ECO:0000313" key="1">
    <source>
        <dbReference type="EMBL" id="OLN25468.1"/>
    </source>
</evidence>
<dbReference type="STRING" id="1888891.DSOL_5309"/>